<evidence type="ECO:0000256" key="7">
    <source>
        <dbReference type="ARBA" id="ARBA00022840"/>
    </source>
</evidence>
<feature type="transmembrane region" description="Helical" evidence="9">
    <location>
        <begin position="299"/>
        <end position="322"/>
    </location>
</feature>
<dbReference type="PRINTS" id="PR00344">
    <property type="entry name" value="BCTRLSENSOR"/>
</dbReference>
<dbReference type="SUPFAM" id="SSF55874">
    <property type="entry name" value="ATPase domain of HSP90 chaperone/DNA topoisomerase II/histidine kinase"/>
    <property type="match status" value="1"/>
</dbReference>
<gene>
    <name evidence="11" type="ORF">N47_H24420</name>
</gene>
<dbReference type="Pfam" id="PF02518">
    <property type="entry name" value="HATPase_c"/>
    <property type="match status" value="1"/>
</dbReference>
<keyword evidence="9" id="KW-0472">Membrane</keyword>
<dbReference type="InterPro" id="IPR005467">
    <property type="entry name" value="His_kinase_dom"/>
</dbReference>
<evidence type="ECO:0000256" key="3">
    <source>
        <dbReference type="ARBA" id="ARBA00022553"/>
    </source>
</evidence>
<evidence type="ECO:0000256" key="9">
    <source>
        <dbReference type="SAM" id="Phobius"/>
    </source>
</evidence>
<keyword evidence="7" id="KW-0067">ATP-binding</keyword>
<evidence type="ECO:0000256" key="6">
    <source>
        <dbReference type="ARBA" id="ARBA00022777"/>
    </source>
</evidence>
<proteinExistence type="predicted"/>
<dbReference type="InterPro" id="IPR003661">
    <property type="entry name" value="HisK_dim/P_dom"/>
</dbReference>
<dbReference type="SMART" id="SM00387">
    <property type="entry name" value="HATPase_c"/>
    <property type="match status" value="1"/>
</dbReference>
<evidence type="ECO:0000256" key="1">
    <source>
        <dbReference type="ARBA" id="ARBA00000085"/>
    </source>
</evidence>
<evidence type="ECO:0000259" key="10">
    <source>
        <dbReference type="PROSITE" id="PS50109"/>
    </source>
</evidence>
<feature type="domain" description="Histidine kinase" evidence="10">
    <location>
        <begin position="354"/>
        <end position="570"/>
    </location>
</feature>
<dbReference type="PROSITE" id="PS50109">
    <property type="entry name" value="HIS_KIN"/>
    <property type="match status" value="1"/>
</dbReference>
<evidence type="ECO:0000256" key="4">
    <source>
        <dbReference type="ARBA" id="ARBA00022679"/>
    </source>
</evidence>
<organism evidence="11">
    <name type="scientific">uncultured Desulfobacterium sp</name>
    <dbReference type="NCBI Taxonomy" id="201089"/>
    <lineage>
        <taxon>Bacteria</taxon>
        <taxon>Pseudomonadati</taxon>
        <taxon>Thermodesulfobacteriota</taxon>
        <taxon>Desulfobacteria</taxon>
        <taxon>Desulfobacterales</taxon>
        <taxon>Desulfobacteriaceae</taxon>
        <taxon>Desulfobacterium</taxon>
        <taxon>environmental samples</taxon>
    </lineage>
</organism>
<keyword evidence="6" id="KW-0418">Kinase</keyword>
<evidence type="ECO:0000256" key="5">
    <source>
        <dbReference type="ARBA" id="ARBA00022741"/>
    </source>
</evidence>
<comment type="catalytic activity">
    <reaction evidence="1">
        <text>ATP + protein L-histidine = ADP + protein N-phospho-L-histidine.</text>
        <dbReference type="EC" id="2.7.13.3"/>
    </reaction>
</comment>
<keyword evidence="8" id="KW-0902">Two-component regulatory system</keyword>
<keyword evidence="9" id="KW-0812">Transmembrane</keyword>
<keyword evidence="3" id="KW-0597">Phosphoprotein</keyword>
<dbReference type="Gene3D" id="3.30.450.20">
    <property type="entry name" value="PAS domain"/>
    <property type="match status" value="1"/>
</dbReference>
<dbReference type="Gene3D" id="3.30.565.10">
    <property type="entry name" value="Histidine kinase-like ATPase, C-terminal domain"/>
    <property type="match status" value="1"/>
</dbReference>
<sequence length="584" mass="65617">MSVFEIIKPKFWDYQDVAAGPHKHLFNFRRIWQLAVVLISLVAIVPLVSITLIDYKVTQQAVETDFLLRTTRLVSNTWRTVSFFLAERRSALDFVVRDNNYNSLCDSKRLSEILKNLKQGFGGFIDIGVIDSNGLQMAYAGPYKLEGINYHDQGWFKDVIYKGVNVSDVFMGFRRTPHIVIAVRHNLANGSFYILRATIDTDKFNDLLAHLEVSGQGDSFLINKEGVLQTPSRDFGKVLDKIPLSVPEFSEHTRVYEQTYQDKELVTGYDYIHDTPFILMIVKQKAELMKPWQKTRFQLIGFLIASISVIALVTLSVSTYLVNRILLADQKRIMTLHEVEYSNKMASIGRLAAGVAHEINNPLAVINEKVGLIKDMLTMKDEFKENKRLVELANSALYSVDRCGTITKRLLNFARHLDVKIQQVDIGEVIKDVLGFLSKEAEYRSIKVSVNVAGNIPQFESDRGKLQQIFLNIVNNAFAAVKDGGKIDITAKREGTGLISVTFTDNGYGIPKADLERVFEPFFSTKTKQGGTGLGLSITYSLVHELGGSIGVQSEVGKGTSFVVILPLKMEKKEVKNNEDIAGR</sequence>
<dbReference type="InterPro" id="IPR004358">
    <property type="entry name" value="Sig_transdc_His_kin-like_C"/>
</dbReference>
<dbReference type="Gene3D" id="1.10.287.130">
    <property type="match status" value="1"/>
</dbReference>
<evidence type="ECO:0000313" key="11">
    <source>
        <dbReference type="EMBL" id="CBX27620.1"/>
    </source>
</evidence>
<dbReference type="SUPFAM" id="SSF47384">
    <property type="entry name" value="Homodimeric domain of signal transducing histidine kinase"/>
    <property type="match status" value="1"/>
</dbReference>
<dbReference type="InterPro" id="IPR036097">
    <property type="entry name" value="HisK_dim/P_sf"/>
</dbReference>
<dbReference type="PANTHER" id="PTHR43065">
    <property type="entry name" value="SENSOR HISTIDINE KINASE"/>
    <property type="match status" value="1"/>
</dbReference>
<name>E1YAM6_9BACT</name>
<dbReference type="EC" id="2.7.13.3" evidence="2"/>
<feature type="transmembrane region" description="Helical" evidence="9">
    <location>
        <begin position="31"/>
        <end position="53"/>
    </location>
</feature>
<dbReference type="SMART" id="SM00388">
    <property type="entry name" value="HisKA"/>
    <property type="match status" value="1"/>
</dbReference>
<dbReference type="AlphaFoldDB" id="E1YAM6"/>
<protein>
    <recommendedName>
        <fullName evidence="2">histidine kinase</fullName>
        <ecNumber evidence="2">2.7.13.3</ecNumber>
    </recommendedName>
</protein>
<dbReference type="GO" id="GO:0005524">
    <property type="term" value="F:ATP binding"/>
    <property type="evidence" value="ECO:0007669"/>
    <property type="project" value="UniProtKB-KW"/>
</dbReference>
<keyword evidence="5" id="KW-0547">Nucleotide-binding</keyword>
<dbReference type="GO" id="GO:0000155">
    <property type="term" value="F:phosphorelay sensor kinase activity"/>
    <property type="evidence" value="ECO:0007669"/>
    <property type="project" value="InterPro"/>
</dbReference>
<dbReference type="InterPro" id="IPR036890">
    <property type="entry name" value="HATPase_C_sf"/>
</dbReference>
<dbReference type="PANTHER" id="PTHR43065:SF46">
    <property type="entry name" value="C4-DICARBOXYLATE TRANSPORT SENSOR PROTEIN DCTB"/>
    <property type="match status" value="1"/>
</dbReference>
<dbReference type="EMBL" id="FR695866">
    <property type="protein sequence ID" value="CBX27620.1"/>
    <property type="molecule type" value="Genomic_DNA"/>
</dbReference>
<keyword evidence="9" id="KW-1133">Transmembrane helix</keyword>
<dbReference type="CDD" id="cd00075">
    <property type="entry name" value="HATPase"/>
    <property type="match status" value="1"/>
</dbReference>
<evidence type="ECO:0000256" key="2">
    <source>
        <dbReference type="ARBA" id="ARBA00012438"/>
    </source>
</evidence>
<evidence type="ECO:0000256" key="8">
    <source>
        <dbReference type="ARBA" id="ARBA00023012"/>
    </source>
</evidence>
<dbReference type="InterPro" id="IPR003594">
    <property type="entry name" value="HATPase_dom"/>
</dbReference>
<dbReference type="CDD" id="cd00082">
    <property type="entry name" value="HisKA"/>
    <property type="match status" value="1"/>
</dbReference>
<keyword evidence="4" id="KW-0808">Transferase</keyword>
<accession>E1YAM6</accession>
<reference evidence="11" key="1">
    <citation type="journal article" date="2011" name="Environ. Microbiol.">
        <title>Genomic insights into the metabolic potential of the polycyclic aromatic hydrocarbon degrading sulfate-reducing Deltaproteobacterium N47.</title>
        <authorList>
            <person name="Bergmann F."/>
            <person name="Selesi D."/>
            <person name="Weinmaier T."/>
            <person name="Tischler P."/>
            <person name="Rattei T."/>
            <person name="Meckenstock R.U."/>
        </authorList>
    </citation>
    <scope>NUCLEOTIDE SEQUENCE</scope>
</reference>
<dbReference type="Pfam" id="PF00512">
    <property type="entry name" value="HisKA"/>
    <property type="match status" value="1"/>
</dbReference>
<dbReference type="CDD" id="cd12914">
    <property type="entry name" value="PDC1_DGC_like"/>
    <property type="match status" value="1"/>
</dbReference>